<dbReference type="InterPro" id="IPR028939">
    <property type="entry name" value="P5C_Rdtase_cat_N"/>
</dbReference>
<dbReference type="Gene3D" id="3.40.50.720">
    <property type="entry name" value="NAD(P)-binding Rossmann-like Domain"/>
    <property type="match status" value="1"/>
</dbReference>
<protein>
    <submittedName>
        <fullName evidence="2">NADP oxidoreductase</fullName>
    </submittedName>
</protein>
<dbReference type="Proteomes" id="UP000272778">
    <property type="component" value="Unassembled WGS sequence"/>
</dbReference>
<evidence type="ECO:0000259" key="1">
    <source>
        <dbReference type="Pfam" id="PF03807"/>
    </source>
</evidence>
<reference evidence="2 3" key="1">
    <citation type="submission" date="2018-11" db="EMBL/GenBank/DDBJ databases">
        <title>Paraburkholderia sp. DHOA04, isolated from soil.</title>
        <authorList>
            <person name="Gao Z.-H."/>
            <person name="Qiu L.-H."/>
            <person name="Fu J.-C."/>
        </authorList>
    </citation>
    <scope>NUCLEOTIDE SEQUENCE [LARGE SCALE GENOMIC DNA]</scope>
    <source>
        <strain evidence="2 3">DHOA04</strain>
    </source>
</reference>
<name>A0A3N6ML04_9BURK</name>
<organism evidence="2 3">
    <name type="scientific">Paraburkholderia dinghuensis</name>
    <dbReference type="NCBI Taxonomy" id="2305225"/>
    <lineage>
        <taxon>Bacteria</taxon>
        <taxon>Pseudomonadati</taxon>
        <taxon>Pseudomonadota</taxon>
        <taxon>Betaproteobacteria</taxon>
        <taxon>Burkholderiales</taxon>
        <taxon>Burkholderiaceae</taxon>
        <taxon>Paraburkholderia</taxon>
    </lineage>
</organism>
<dbReference type="Pfam" id="PF03807">
    <property type="entry name" value="F420_oxidored"/>
    <property type="match status" value="1"/>
</dbReference>
<sequence>MMYSTSDPGKIAAALARQLDCGSVAIGVANVQSPESIEAMVKRLGEQVAAMSLTDAPSTEVMILVVPFRAHAAIGDQLSDSDRKVMVNVIDSDSISPDELMGLLNAAR</sequence>
<evidence type="ECO:0000313" key="2">
    <source>
        <dbReference type="EMBL" id="RQH04484.1"/>
    </source>
</evidence>
<dbReference type="AlphaFoldDB" id="A0A3N6ML04"/>
<evidence type="ECO:0000313" key="3">
    <source>
        <dbReference type="Proteomes" id="UP000272778"/>
    </source>
</evidence>
<dbReference type="EMBL" id="RQIS01000013">
    <property type="protein sequence ID" value="RQH04484.1"/>
    <property type="molecule type" value="Genomic_DNA"/>
</dbReference>
<dbReference type="OrthoDB" id="9103036at2"/>
<feature type="domain" description="Pyrroline-5-carboxylate reductase catalytic N-terminal" evidence="1">
    <location>
        <begin position="9"/>
        <end position="89"/>
    </location>
</feature>
<proteinExistence type="predicted"/>
<keyword evidence="3" id="KW-1185">Reference proteome</keyword>
<gene>
    <name evidence="2" type="ORF">D1Y85_18090</name>
</gene>
<comment type="caution">
    <text evidence="2">The sequence shown here is derived from an EMBL/GenBank/DDBJ whole genome shotgun (WGS) entry which is preliminary data.</text>
</comment>
<accession>A0A3N6ML04</accession>